<evidence type="ECO:0000313" key="4">
    <source>
        <dbReference type="EMBL" id="KAJ6822022.1"/>
    </source>
</evidence>
<feature type="compositionally biased region" description="Basic and acidic residues" evidence="1">
    <location>
        <begin position="316"/>
        <end position="327"/>
    </location>
</feature>
<dbReference type="EMBL" id="JANAVB010024708">
    <property type="protein sequence ID" value="KAJ6822022.1"/>
    <property type="molecule type" value="Genomic_DNA"/>
</dbReference>
<dbReference type="InterPro" id="IPR001374">
    <property type="entry name" value="R3H_dom"/>
</dbReference>
<keyword evidence="5" id="KW-1185">Reference proteome</keyword>
<evidence type="ECO:0000259" key="3">
    <source>
        <dbReference type="PROSITE" id="PS51061"/>
    </source>
</evidence>
<dbReference type="Pfam" id="PF01585">
    <property type="entry name" value="G-patch"/>
    <property type="match status" value="2"/>
</dbReference>
<reference evidence="4" key="2">
    <citation type="submission" date="2023-04" db="EMBL/GenBank/DDBJ databases">
        <authorList>
            <person name="Bruccoleri R.E."/>
            <person name="Oakeley E.J."/>
            <person name="Faust A.-M."/>
            <person name="Dessus-Babus S."/>
            <person name="Altorfer M."/>
            <person name="Burckhardt D."/>
            <person name="Oertli M."/>
            <person name="Naumann U."/>
            <person name="Petersen F."/>
            <person name="Wong J."/>
        </authorList>
    </citation>
    <scope>NUCLEOTIDE SEQUENCE</scope>
    <source>
        <strain evidence="4">GSM-AAB239-AS_SAM_17_03QT</strain>
        <tissue evidence="4">Leaf</tissue>
    </source>
</reference>
<dbReference type="PANTHER" id="PTHR47423:SF2">
    <property type="entry name" value="PROTEIN SQS1"/>
    <property type="match status" value="1"/>
</dbReference>
<dbReference type="Proteomes" id="UP001140949">
    <property type="component" value="Unassembled WGS sequence"/>
</dbReference>
<evidence type="ECO:0000259" key="2">
    <source>
        <dbReference type="PROSITE" id="PS50174"/>
    </source>
</evidence>
<dbReference type="GO" id="GO:0003676">
    <property type="term" value="F:nucleic acid binding"/>
    <property type="evidence" value="ECO:0007669"/>
    <property type="project" value="UniProtKB-UniRule"/>
</dbReference>
<feature type="domain" description="R3H" evidence="3">
    <location>
        <begin position="145"/>
        <end position="210"/>
    </location>
</feature>
<dbReference type="PANTHER" id="PTHR47423">
    <property type="entry name" value="G-PATCH DOMAIN CONTAINING PROTEIN"/>
    <property type="match status" value="1"/>
</dbReference>
<dbReference type="CDD" id="cd02646">
    <property type="entry name" value="R3H_G-patch"/>
    <property type="match status" value="1"/>
</dbReference>
<name>A0AAX6G0F6_IRIPA</name>
<dbReference type="InterPro" id="IPR036867">
    <property type="entry name" value="R3H_dom_sf"/>
</dbReference>
<evidence type="ECO:0000256" key="1">
    <source>
        <dbReference type="SAM" id="MobiDB-lite"/>
    </source>
</evidence>
<protein>
    <recommendedName>
        <fullName evidence="6">Protein SQS1</fullName>
    </recommendedName>
</protein>
<sequence length="464" mass="51109">MIGGSEELMNSEWLAKNDIDAEGGFLELNSSSDEDKEKLGPVDMMNASAVYGMMRKGKKKARKGKSKSGSPMVEIGLSAAMDDLMFTKDPRSARRRGKKEKKALSQLSTSWPREGQRSREYYGDSGGRKKHRKELIAIKRRERMINRGVDLDQINLKLRQLVVHEVDMFSFQPMQSRDCSQVQRLASIYRLRSGCQGSGKKRYVTVTRTSQTCLPSSHDKIRLDKLLGEGIREDFVFNSETMTKSDRQLKGRSKSDRKLSLHQSAPAKIGKNGETSGRKKRYEKQSSAPYSARPVPFVSCGTMQVDSATETPAPDSSEHPTNEKRNDPSSSTVGSFEVHTKGFGSKMLAKMGFIEGGGLGKDRQGRAHAIEAVQRPKSLGLGMQFDEVAEDKKVSKVVTKVTKVGRSETGSIGAFEKHTKGFGSKMMAKMGFVEGSGLGRDAQGIVNPLTAVRRPKARGLGAES</sequence>
<proteinExistence type="predicted"/>
<feature type="compositionally biased region" description="Basic and acidic residues" evidence="1">
    <location>
        <begin position="243"/>
        <end position="259"/>
    </location>
</feature>
<dbReference type="Gene3D" id="3.30.1370.50">
    <property type="entry name" value="R3H-like domain"/>
    <property type="match status" value="1"/>
</dbReference>
<gene>
    <name evidence="4" type="ORF">M6B38_130315</name>
</gene>
<dbReference type="AlphaFoldDB" id="A0AAX6G0F6"/>
<feature type="domain" description="G-patch" evidence="2">
    <location>
        <begin position="419"/>
        <end position="464"/>
    </location>
</feature>
<feature type="region of interest" description="Disordered" evidence="1">
    <location>
        <begin position="86"/>
        <end position="127"/>
    </location>
</feature>
<dbReference type="InterPro" id="IPR000467">
    <property type="entry name" value="G_patch_dom"/>
</dbReference>
<comment type="caution">
    <text evidence="4">The sequence shown here is derived from an EMBL/GenBank/DDBJ whole genome shotgun (WGS) entry which is preliminary data.</text>
</comment>
<evidence type="ECO:0008006" key="6">
    <source>
        <dbReference type="Google" id="ProtNLM"/>
    </source>
</evidence>
<feature type="compositionally biased region" description="Polar residues" evidence="1">
    <location>
        <begin position="301"/>
        <end position="310"/>
    </location>
</feature>
<dbReference type="InterPro" id="IPR034082">
    <property type="entry name" value="R3H_G-patch"/>
</dbReference>
<organism evidence="4 5">
    <name type="scientific">Iris pallida</name>
    <name type="common">Sweet iris</name>
    <dbReference type="NCBI Taxonomy" id="29817"/>
    <lineage>
        <taxon>Eukaryota</taxon>
        <taxon>Viridiplantae</taxon>
        <taxon>Streptophyta</taxon>
        <taxon>Embryophyta</taxon>
        <taxon>Tracheophyta</taxon>
        <taxon>Spermatophyta</taxon>
        <taxon>Magnoliopsida</taxon>
        <taxon>Liliopsida</taxon>
        <taxon>Asparagales</taxon>
        <taxon>Iridaceae</taxon>
        <taxon>Iridoideae</taxon>
        <taxon>Irideae</taxon>
        <taxon>Iris</taxon>
    </lineage>
</organism>
<feature type="region of interest" description="Disordered" evidence="1">
    <location>
        <begin position="242"/>
        <end position="337"/>
    </location>
</feature>
<evidence type="ECO:0000313" key="5">
    <source>
        <dbReference type="Proteomes" id="UP001140949"/>
    </source>
</evidence>
<feature type="domain" description="G-patch" evidence="2">
    <location>
        <begin position="340"/>
        <end position="386"/>
    </location>
</feature>
<dbReference type="SMART" id="SM00443">
    <property type="entry name" value="G_patch"/>
    <property type="match status" value="2"/>
</dbReference>
<dbReference type="Pfam" id="PF01424">
    <property type="entry name" value="R3H"/>
    <property type="match status" value="1"/>
</dbReference>
<accession>A0AAX6G0F6</accession>
<dbReference type="PROSITE" id="PS51061">
    <property type="entry name" value="R3H"/>
    <property type="match status" value="1"/>
</dbReference>
<dbReference type="PROSITE" id="PS50174">
    <property type="entry name" value="G_PATCH"/>
    <property type="match status" value="2"/>
</dbReference>
<reference evidence="4" key="1">
    <citation type="journal article" date="2023" name="GigaByte">
        <title>Genome assembly of the bearded iris, Iris pallida Lam.</title>
        <authorList>
            <person name="Bruccoleri R.E."/>
            <person name="Oakeley E.J."/>
            <person name="Faust A.M.E."/>
            <person name="Altorfer M."/>
            <person name="Dessus-Babus S."/>
            <person name="Burckhardt D."/>
            <person name="Oertli M."/>
            <person name="Naumann U."/>
            <person name="Petersen F."/>
            <person name="Wong J."/>
        </authorList>
    </citation>
    <scope>NUCLEOTIDE SEQUENCE</scope>
    <source>
        <strain evidence="4">GSM-AAB239-AS_SAM_17_03QT</strain>
    </source>
</reference>